<dbReference type="PROSITE" id="PS51786">
    <property type="entry name" value="LON_PROTEOLYTIC"/>
    <property type="match status" value="1"/>
</dbReference>
<accession>A0A8K0KHF6</accession>
<reference evidence="5" key="2">
    <citation type="submission" date="2017-10" db="EMBL/GenBank/DDBJ databases">
        <title>Ladona fulva Genome sequencing and assembly.</title>
        <authorList>
            <person name="Murali S."/>
            <person name="Richards S."/>
            <person name="Bandaranaike D."/>
            <person name="Bellair M."/>
            <person name="Blankenburg K."/>
            <person name="Chao H."/>
            <person name="Dinh H."/>
            <person name="Doddapaneni H."/>
            <person name="Dugan-Rocha S."/>
            <person name="Elkadiri S."/>
            <person name="Gnanaolivu R."/>
            <person name="Hernandez B."/>
            <person name="Skinner E."/>
            <person name="Javaid M."/>
            <person name="Lee S."/>
            <person name="Li M."/>
            <person name="Ming W."/>
            <person name="Munidasa M."/>
            <person name="Muniz J."/>
            <person name="Nguyen L."/>
            <person name="Hughes D."/>
            <person name="Osuji N."/>
            <person name="Pu L.-L."/>
            <person name="Puazo M."/>
            <person name="Qu C."/>
            <person name="Quiroz J."/>
            <person name="Raj R."/>
            <person name="Weissenberger G."/>
            <person name="Xin Y."/>
            <person name="Zou X."/>
            <person name="Han Y."/>
            <person name="Worley K."/>
            <person name="Muzny D."/>
            <person name="Gibbs R."/>
        </authorList>
    </citation>
    <scope>NUCLEOTIDE SEQUENCE</scope>
    <source>
        <strain evidence="5">Sampled in the wild</strain>
    </source>
</reference>
<dbReference type="OrthoDB" id="6628942at2759"/>
<reference evidence="5" key="1">
    <citation type="submission" date="2013-04" db="EMBL/GenBank/DDBJ databases">
        <authorList>
            <person name="Qu J."/>
            <person name="Murali S.C."/>
            <person name="Bandaranaike D."/>
            <person name="Bellair M."/>
            <person name="Blankenburg K."/>
            <person name="Chao H."/>
            <person name="Dinh H."/>
            <person name="Doddapaneni H."/>
            <person name="Downs B."/>
            <person name="Dugan-Rocha S."/>
            <person name="Elkadiri S."/>
            <person name="Gnanaolivu R.D."/>
            <person name="Hernandez B."/>
            <person name="Javaid M."/>
            <person name="Jayaseelan J.C."/>
            <person name="Lee S."/>
            <person name="Li M."/>
            <person name="Ming W."/>
            <person name="Munidasa M."/>
            <person name="Muniz J."/>
            <person name="Nguyen L."/>
            <person name="Ongeri F."/>
            <person name="Osuji N."/>
            <person name="Pu L.-L."/>
            <person name="Puazo M."/>
            <person name="Qu C."/>
            <person name="Quiroz J."/>
            <person name="Raj R."/>
            <person name="Weissenberger G."/>
            <person name="Xin Y."/>
            <person name="Zou X."/>
            <person name="Han Y."/>
            <person name="Richards S."/>
            <person name="Worley K."/>
            <person name="Muzny D."/>
            <person name="Gibbs R."/>
        </authorList>
    </citation>
    <scope>NUCLEOTIDE SEQUENCE</scope>
    <source>
        <strain evidence="5">Sampled in the wild</strain>
    </source>
</reference>
<dbReference type="InterPro" id="IPR008269">
    <property type="entry name" value="Lon_proteolytic"/>
</dbReference>
<comment type="caution">
    <text evidence="5">The sequence shown here is derived from an EMBL/GenBank/DDBJ whole genome shotgun (WGS) entry which is preliminary data.</text>
</comment>
<gene>
    <name evidence="5" type="ORF">J437_LFUL008831</name>
</gene>
<dbReference type="PROSITE" id="PS01046">
    <property type="entry name" value="LON_SER"/>
    <property type="match status" value="1"/>
</dbReference>
<dbReference type="GO" id="GO:0007005">
    <property type="term" value="P:mitochondrion organization"/>
    <property type="evidence" value="ECO:0007669"/>
    <property type="project" value="TreeGrafter"/>
</dbReference>
<evidence type="ECO:0000256" key="1">
    <source>
        <dbReference type="ARBA" id="ARBA00022801"/>
    </source>
</evidence>
<name>A0A8K0KHF6_LADFU</name>
<protein>
    <recommendedName>
        <fullName evidence="4">Lon proteolytic domain-containing protein</fullName>
    </recommendedName>
</protein>
<keyword evidence="2 3" id="KW-0720">Serine protease</keyword>
<feature type="active site" evidence="3">
    <location>
        <position position="108"/>
    </location>
</feature>
<evidence type="ECO:0000256" key="3">
    <source>
        <dbReference type="PROSITE-ProRule" id="PRU01122"/>
    </source>
</evidence>
<dbReference type="EMBL" id="KZ308613">
    <property type="protein sequence ID" value="KAG8232363.1"/>
    <property type="molecule type" value="Genomic_DNA"/>
</dbReference>
<dbReference type="GO" id="GO:0003697">
    <property type="term" value="F:single-stranded DNA binding"/>
    <property type="evidence" value="ECO:0007669"/>
    <property type="project" value="TreeGrafter"/>
</dbReference>
<dbReference type="GO" id="GO:0005524">
    <property type="term" value="F:ATP binding"/>
    <property type="evidence" value="ECO:0007669"/>
    <property type="project" value="InterPro"/>
</dbReference>
<dbReference type="SUPFAM" id="SSF54211">
    <property type="entry name" value="Ribosomal protein S5 domain 2-like"/>
    <property type="match status" value="1"/>
</dbReference>
<dbReference type="GO" id="GO:0004176">
    <property type="term" value="F:ATP-dependent peptidase activity"/>
    <property type="evidence" value="ECO:0007669"/>
    <property type="project" value="UniProtKB-UniRule"/>
</dbReference>
<sequence>MKEAENIDVVEENLEDFVGKPVFSHDRMYEQTPPGVVMGLAWSAMGNINCHVSILQGATPKDGPSAGCTIVTALISLAKGIPVRQGIAMTGEVSLLGKVLPVGEIKEKTIAAKRAGVKCIILPEDNKKDYVNLPSYITDGLEVHFVGQYEEVYNIAFPDG</sequence>
<dbReference type="GO" id="GO:0006515">
    <property type="term" value="P:protein quality control for misfolded or incompletely synthesized proteins"/>
    <property type="evidence" value="ECO:0007669"/>
    <property type="project" value="TreeGrafter"/>
</dbReference>
<evidence type="ECO:0000256" key="2">
    <source>
        <dbReference type="ARBA" id="ARBA00022825"/>
    </source>
</evidence>
<keyword evidence="6" id="KW-1185">Reference proteome</keyword>
<dbReference type="GO" id="GO:0005759">
    <property type="term" value="C:mitochondrial matrix"/>
    <property type="evidence" value="ECO:0007669"/>
    <property type="project" value="TreeGrafter"/>
</dbReference>
<dbReference type="InterPro" id="IPR008268">
    <property type="entry name" value="Peptidase_S16_AS"/>
</dbReference>
<dbReference type="AlphaFoldDB" id="A0A8K0KHF6"/>
<evidence type="ECO:0000313" key="6">
    <source>
        <dbReference type="Proteomes" id="UP000792457"/>
    </source>
</evidence>
<dbReference type="Gene3D" id="3.30.230.10">
    <property type="match status" value="1"/>
</dbReference>
<comment type="similarity">
    <text evidence="3">Belongs to the peptidase S16 family.</text>
</comment>
<keyword evidence="1 3" id="KW-0378">Hydrolase</keyword>
<dbReference type="InterPro" id="IPR020568">
    <property type="entry name" value="Ribosomal_Su5_D2-typ_SF"/>
</dbReference>
<dbReference type="GO" id="GO:0004252">
    <property type="term" value="F:serine-type endopeptidase activity"/>
    <property type="evidence" value="ECO:0007669"/>
    <property type="project" value="UniProtKB-UniRule"/>
</dbReference>
<keyword evidence="3" id="KW-0645">Protease</keyword>
<evidence type="ECO:0000259" key="4">
    <source>
        <dbReference type="PROSITE" id="PS51786"/>
    </source>
</evidence>
<dbReference type="InterPro" id="IPR027065">
    <property type="entry name" value="Lon_Prtase"/>
</dbReference>
<dbReference type="GO" id="GO:0051131">
    <property type="term" value="P:chaperone-mediated protein complex assembly"/>
    <property type="evidence" value="ECO:0007669"/>
    <property type="project" value="TreeGrafter"/>
</dbReference>
<dbReference type="Pfam" id="PF05362">
    <property type="entry name" value="Lon_C"/>
    <property type="match status" value="2"/>
</dbReference>
<proteinExistence type="inferred from homology"/>
<dbReference type="PANTHER" id="PTHR43718">
    <property type="entry name" value="LON PROTEASE"/>
    <property type="match status" value="1"/>
</dbReference>
<dbReference type="InterPro" id="IPR014721">
    <property type="entry name" value="Ribsml_uS5_D2-typ_fold_subgr"/>
</dbReference>
<organism evidence="5 6">
    <name type="scientific">Ladona fulva</name>
    <name type="common">Scarce chaser dragonfly</name>
    <name type="synonym">Libellula fulva</name>
    <dbReference type="NCBI Taxonomy" id="123851"/>
    <lineage>
        <taxon>Eukaryota</taxon>
        <taxon>Metazoa</taxon>
        <taxon>Ecdysozoa</taxon>
        <taxon>Arthropoda</taxon>
        <taxon>Hexapoda</taxon>
        <taxon>Insecta</taxon>
        <taxon>Pterygota</taxon>
        <taxon>Palaeoptera</taxon>
        <taxon>Odonata</taxon>
        <taxon>Epiprocta</taxon>
        <taxon>Anisoptera</taxon>
        <taxon>Libelluloidea</taxon>
        <taxon>Libellulidae</taxon>
        <taxon>Ladona</taxon>
    </lineage>
</organism>
<feature type="domain" description="Lon proteolytic" evidence="4">
    <location>
        <begin position="31"/>
        <end position="159"/>
    </location>
</feature>
<feature type="active site" evidence="3">
    <location>
        <position position="65"/>
    </location>
</feature>
<dbReference type="PANTHER" id="PTHR43718:SF2">
    <property type="entry name" value="LON PROTEASE HOMOLOG, MITOCHONDRIAL"/>
    <property type="match status" value="1"/>
</dbReference>
<dbReference type="Proteomes" id="UP000792457">
    <property type="component" value="Unassembled WGS sequence"/>
</dbReference>
<evidence type="ECO:0000313" key="5">
    <source>
        <dbReference type="EMBL" id="KAG8232363.1"/>
    </source>
</evidence>